<evidence type="ECO:0000256" key="1">
    <source>
        <dbReference type="SAM" id="MobiDB-lite"/>
    </source>
</evidence>
<dbReference type="AlphaFoldDB" id="A0A0N5APS4"/>
<accession>A0A0N5APS4</accession>
<keyword evidence="2" id="KW-1185">Reference proteome</keyword>
<reference evidence="3" key="1">
    <citation type="submission" date="2017-02" db="UniProtKB">
        <authorList>
            <consortium name="WormBaseParasite"/>
        </authorList>
    </citation>
    <scope>IDENTIFICATION</scope>
</reference>
<dbReference type="Proteomes" id="UP000046393">
    <property type="component" value="Unplaced"/>
</dbReference>
<proteinExistence type="predicted"/>
<organism evidence="2 3">
    <name type="scientific">Syphacia muris</name>
    <dbReference type="NCBI Taxonomy" id="451379"/>
    <lineage>
        <taxon>Eukaryota</taxon>
        <taxon>Metazoa</taxon>
        <taxon>Ecdysozoa</taxon>
        <taxon>Nematoda</taxon>
        <taxon>Chromadorea</taxon>
        <taxon>Rhabditida</taxon>
        <taxon>Spirurina</taxon>
        <taxon>Oxyuridomorpha</taxon>
        <taxon>Oxyuroidea</taxon>
        <taxon>Oxyuridae</taxon>
        <taxon>Syphacia</taxon>
    </lineage>
</organism>
<dbReference type="WBParaSite" id="SMUV_0000666201-mRNA-1">
    <property type="protein sequence ID" value="SMUV_0000666201-mRNA-1"/>
    <property type="gene ID" value="SMUV_0000666201"/>
</dbReference>
<sequence length="112" mass="11448">MSTSSKLFFAALAKLQNPLSFQQPQVASDAVVEATSESAEAAATAAAATVAAAAAAETSASPTTIAATVANETESENSVTNNHTEVTAQKEIKPTVSTGSKRRRKPDGKPRT</sequence>
<feature type="region of interest" description="Disordered" evidence="1">
    <location>
        <begin position="71"/>
        <end position="112"/>
    </location>
</feature>
<evidence type="ECO:0000313" key="2">
    <source>
        <dbReference type="Proteomes" id="UP000046393"/>
    </source>
</evidence>
<feature type="compositionally biased region" description="Low complexity" evidence="1">
    <location>
        <begin position="71"/>
        <end position="85"/>
    </location>
</feature>
<protein>
    <submittedName>
        <fullName evidence="3">Uncharacterized protein</fullName>
    </submittedName>
</protein>
<name>A0A0N5APS4_9BILA</name>
<evidence type="ECO:0000313" key="3">
    <source>
        <dbReference type="WBParaSite" id="SMUV_0000666201-mRNA-1"/>
    </source>
</evidence>